<keyword evidence="2" id="KW-1185">Reference proteome</keyword>
<sequence length="42" mass="5018">MLPTHMTPTKIRERLEEAEGRVDKEQFVSALEYVRDDGRTRR</sequence>
<reference evidence="1 2" key="1">
    <citation type="submission" date="2018-10" db="EMBL/GenBank/DDBJ databases">
        <title>Genomic Encyclopedia of Archaeal and Bacterial Type Strains, Phase II (KMG-II): from individual species to whole genera.</title>
        <authorList>
            <person name="Goeker M."/>
        </authorList>
    </citation>
    <scope>NUCLEOTIDE SEQUENCE [LARGE SCALE GENOMIC DNA]</scope>
    <source>
        <strain evidence="1 2">DSM 11927</strain>
    </source>
</reference>
<protein>
    <submittedName>
        <fullName evidence="1">Uncharacterized protein</fullName>
    </submittedName>
</protein>
<evidence type="ECO:0000313" key="1">
    <source>
        <dbReference type="EMBL" id="RKS83509.1"/>
    </source>
</evidence>
<organism evidence="1 2">
    <name type="scientific">Haloarcula quadrata</name>
    <dbReference type="NCBI Taxonomy" id="182779"/>
    <lineage>
        <taxon>Archaea</taxon>
        <taxon>Methanobacteriati</taxon>
        <taxon>Methanobacteriota</taxon>
        <taxon>Stenosarchaea group</taxon>
        <taxon>Halobacteria</taxon>
        <taxon>Halobacteriales</taxon>
        <taxon>Haloarculaceae</taxon>
        <taxon>Haloarcula</taxon>
    </lineage>
</organism>
<gene>
    <name evidence="1" type="ORF">BDK61_2895</name>
</gene>
<proteinExistence type="predicted"/>
<accession>A0A495R8D5</accession>
<dbReference type="AlphaFoldDB" id="A0A495R8D5"/>
<evidence type="ECO:0000313" key="2">
    <source>
        <dbReference type="Proteomes" id="UP000268233"/>
    </source>
</evidence>
<dbReference type="EMBL" id="RBWW01000001">
    <property type="protein sequence ID" value="RKS83509.1"/>
    <property type="molecule type" value="Genomic_DNA"/>
</dbReference>
<comment type="caution">
    <text evidence="1">The sequence shown here is derived from an EMBL/GenBank/DDBJ whole genome shotgun (WGS) entry which is preliminary data.</text>
</comment>
<dbReference type="Proteomes" id="UP000268233">
    <property type="component" value="Unassembled WGS sequence"/>
</dbReference>
<name>A0A495R8D5_9EURY</name>